<evidence type="ECO:0000256" key="10">
    <source>
        <dbReference type="PROSITE-ProRule" id="PRU01360"/>
    </source>
</evidence>
<accession>A0A1T4NFP4</accession>
<dbReference type="InterPro" id="IPR036942">
    <property type="entry name" value="Beta-barrel_TonB_sf"/>
</dbReference>
<feature type="domain" description="TonB-dependent receptor plug" evidence="13">
    <location>
        <begin position="87"/>
        <end position="190"/>
    </location>
</feature>
<evidence type="ECO:0000256" key="11">
    <source>
        <dbReference type="RuleBase" id="RU003357"/>
    </source>
</evidence>
<dbReference type="PANTHER" id="PTHR30069:SF29">
    <property type="entry name" value="HEMOGLOBIN AND HEMOGLOBIN-HAPTOGLOBIN-BINDING PROTEIN 1-RELATED"/>
    <property type="match status" value="1"/>
</dbReference>
<evidence type="ECO:0000256" key="8">
    <source>
        <dbReference type="ARBA" id="ARBA00023170"/>
    </source>
</evidence>
<dbReference type="SUPFAM" id="SSF56935">
    <property type="entry name" value="Porins"/>
    <property type="match status" value="1"/>
</dbReference>
<evidence type="ECO:0000313" key="15">
    <source>
        <dbReference type="Proteomes" id="UP000190065"/>
    </source>
</evidence>
<dbReference type="AlphaFoldDB" id="A0A1T4NFP4"/>
<evidence type="ECO:0000259" key="12">
    <source>
        <dbReference type="Pfam" id="PF00593"/>
    </source>
</evidence>
<keyword evidence="8" id="KW-0675">Receptor</keyword>
<name>A0A1T4NFP4_9BACT</name>
<sequence>MYKTIFNTCPRMVFKHFTNKGYALFACLGKEVLIGTLSVASLTYAKAEGMSNDSAAVDTIAKKAMKEYSLAGVEVTASKAPLMHNQQARMVTVLTQKDVNAAPVQSVNDLLKHVVSVDVRQRGPLGAQTDIGIRGGNCEQTALLFNGIPVGNPHTAHNAFDFPIGKHELTRIEVLEGPAGSVYGTASLLGAIHLVSVPPLASSATVYASGGSFGYGEMGGRVNLVRGPWNQQVSASYVRSDGYQRNKQGGLNTDYRGVKALYQGYYDTDALLLQWHAGLSNRRFGSSTNYSAKYDDQFEHTLNSYTALQAATKRGFLKLRSSVYWNRFYDRFELFRGRSDRYPFNYHRTNVLGASVNSYFDTALGRTAFGAEWQREMLVSTNLGTPLSAPKSIHGVTGAAYKMGCFRTNVQLFAEHNLTIDRFSASLGLVGVKNSHADMGLRFYPNVNLSYRLGQAWQLYSSFNSSLRMPSITELFYSVGGHKANPNLRPEELTAWELGAKYEANGVVARAHLFHNRYTHLIDWINSGETDASGSLLWRSVNFGKIKALGVETHVAFDFKQLLPAQQVLQQLQLGYCFIQQNQHEPAGIRSRYALEYLKQKFVAAAQFHVVSLLNLQVNYRFQHRMGQYLDASGAAHHYGSYGLLDAKFLWQAPRWQAYVEGNNLLNRHYFDVGNVPQPGCWVVAGAAFNIQL</sequence>
<dbReference type="GO" id="GO:0009279">
    <property type="term" value="C:cell outer membrane"/>
    <property type="evidence" value="ECO:0007669"/>
    <property type="project" value="UniProtKB-SubCell"/>
</dbReference>
<dbReference type="InterPro" id="IPR012910">
    <property type="entry name" value="Plug_dom"/>
</dbReference>
<dbReference type="EMBL" id="FUXK01000010">
    <property type="protein sequence ID" value="SJZ77965.1"/>
    <property type="molecule type" value="Genomic_DNA"/>
</dbReference>
<dbReference type="GO" id="GO:0015344">
    <property type="term" value="F:siderophore uptake transmembrane transporter activity"/>
    <property type="evidence" value="ECO:0007669"/>
    <property type="project" value="TreeGrafter"/>
</dbReference>
<evidence type="ECO:0000256" key="1">
    <source>
        <dbReference type="ARBA" id="ARBA00004571"/>
    </source>
</evidence>
<dbReference type="Proteomes" id="UP000190065">
    <property type="component" value="Unassembled WGS sequence"/>
</dbReference>
<evidence type="ECO:0000256" key="6">
    <source>
        <dbReference type="ARBA" id="ARBA00023077"/>
    </source>
</evidence>
<evidence type="ECO:0000256" key="4">
    <source>
        <dbReference type="ARBA" id="ARBA00022692"/>
    </source>
</evidence>
<keyword evidence="2 10" id="KW-0813">Transport</keyword>
<keyword evidence="3 10" id="KW-1134">Transmembrane beta strand</keyword>
<dbReference type="InterPro" id="IPR039426">
    <property type="entry name" value="TonB-dep_rcpt-like"/>
</dbReference>
<dbReference type="Gene3D" id="2.40.170.20">
    <property type="entry name" value="TonB-dependent receptor, beta-barrel domain"/>
    <property type="match status" value="1"/>
</dbReference>
<keyword evidence="5" id="KW-0732">Signal</keyword>
<evidence type="ECO:0000256" key="9">
    <source>
        <dbReference type="ARBA" id="ARBA00023237"/>
    </source>
</evidence>
<dbReference type="PANTHER" id="PTHR30069">
    <property type="entry name" value="TONB-DEPENDENT OUTER MEMBRANE RECEPTOR"/>
    <property type="match status" value="1"/>
</dbReference>
<organism evidence="14 15">
    <name type="scientific">Segatella oulorum</name>
    <dbReference type="NCBI Taxonomy" id="28136"/>
    <lineage>
        <taxon>Bacteria</taxon>
        <taxon>Pseudomonadati</taxon>
        <taxon>Bacteroidota</taxon>
        <taxon>Bacteroidia</taxon>
        <taxon>Bacteroidales</taxon>
        <taxon>Prevotellaceae</taxon>
        <taxon>Segatella</taxon>
    </lineage>
</organism>
<evidence type="ECO:0000256" key="2">
    <source>
        <dbReference type="ARBA" id="ARBA00022448"/>
    </source>
</evidence>
<evidence type="ECO:0000259" key="13">
    <source>
        <dbReference type="Pfam" id="PF07715"/>
    </source>
</evidence>
<gene>
    <name evidence="14" type="ORF">SAMN02745202_01048</name>
</gene>
<dbReference type="Gene3D" id="2.170.130.10">
    <property type="entry name" value="TonB-dependent receptor, plug domain"/>
    <property type="match status" value="1"/>
</dbReference>
<evidence type="ECO:0000256" key="7">
    <source>
        <dbReference type="ARBA" id="ARBA00023136"/>
    </source>
</evidence>
<keyword evidence="6 11" id="KW-0798">TonB box</keyword>
<dbReference type="InterPro" id="IPR037066">
    <property type="entry name" value="Plug_dom_sf"/>
</dbReference>
<dbReference type="InterPro" id="IPR000531">
    <property type="entry name" value="Beta-barrel_TonB"/>
</dbReference>
<keyword evidence="7 10" id="KW-0472">Membrane</keyword>
<comment type="subcellular location">
    <subcellularLocation>
        <location evidence="1 10">Cell outer membrane</location>
        <topology evidence="1 10">Multi-pass membrane protein</topology>
    </subcellularLocation>
</comment>
<reference evidence="14 15" key="1">
    <citation type="submission" date="2017-02" db="EMBL/GenBank/DDBJ databases">
        <authorList>
            <person name="Peterson S.W."/>
        </authorList>
    </citation>
    <scope>NUCLEOTIDE SEQUENCE [LARGE SCALE GENOMIC DNA]</scope>
    <source>
        <strain evidence="14 15">ATCC 43324</strain>
    </source>
</reference>
<evidence type="ECO:0000256" key="5">
    <source>
        <dbReference type="ARBA" id="ARBA00022729"/>
    </source>
</evidence>
<evidence type="ECO:0000256" key="3">
    <source>
        <dbReference type="ARBA" id="ARBA00022452"/>
    </source>
</evidence>
<proteinExistence type="inferred from homology"/>
<evidence type="ECO:0000313" key="14">
    <source>
        <dbReference type="EMBL" id="SJZ77965.1"/>
    </source>
</evidence>
<dbReference type="PROSITE" id="PS52016">
    <property type="entry name" value="TONB_DEPENDENT_REC_3"/>
    <property type="match status" value="1"/>
</dbReference>
<dbReference type="eggNOG" id="COG4206">
    <property type="taxonomic scope" value="Bacteria"/>
</dbReference>
<dbReference type="RefSeq" id="WP_025070321.1">
    <property type="nucleotide sequence ID" value="NZ_FUXK01000010.1"/>
</dbReference>
<comment type="similarity">
    <text evidence="10 11">Belongs to the TonB-dependent receptor family.</text>
</comment>
<dbReference type="GO" id="GO:0044718">
    <property type="term" value="P:siderophore transmembrane transport"/>
    <property type="evidence" value="ECO:0007669"/>
    <property type="project" value="TreeGrafter"/>
</dbReference>
<dbReference type="Pfam" id="PF07715">
    <property type="entry name" value="Plug"/>
    <property type="match status" value="1"/>
</dbReference>
<feature type="domain" description="TonB-dependent receptor-like beta-barrel" evidence="12">
    <location>
        <begin position="242"/>
        <end position="665"/>
    </location>
</feature>
<dbReference type="Pfam" id="PF00593">
    <property type="entry name" value="TonB_dep_Rec_b-barrel"/>
    <property type="match status" value="1"/>
</dbReference>
<keyword evidence="4 10" id="KW-0812">Transmembrane</keyword>
<protein>
    <submittedName>
        <fullName evidence="14">Iron complex outermembrane recepter protein</fullName>
    </submittedName>
</protein>
<dbReference type="STRING" id="28136.SAMN02745202_01048"/>
<keyword evidence="9 10" id="KW-0998">Cell outer membrane</keyword>